<evidence type="ECO:0000313" key="1">
    <source>
        <dbReference type="EMBL" id="MBF4375454.1"/>
    </source>
</evidence>
<proteinExistence type="predicted"/>
<dbReference type="EMBL" id="RDPI01000147">
    <property type="protein sequence ID" value="MBF4375454.1"/>
    <property type="molecule type" value="Genomic_DNA"/>
</dbReference>
<accession>A0ABR9ZAG9</accession>
<gene>
    <name evidence="1" type="ORF">EAY46_20805</name>
</gene>
<reference evidence="1 2" key="1">
    <citation type="journal article" date="2021" name="PeerJ">
        <title>Analysis of 44 Vibrio anguillarum genomes reveals high genetic diversity.</title>
        <authorList>
            <person name="Hansen M.J."/>
            <person name="Dalsgaard I."/>
        </authorList>
    </citation>
    <scope>NUCLEOTIDE SEQUENCE [LARGE SCALE GENOMIC DNA]</scope>
    <source>
        <strain evidence="1 2">040915-1/1B</strain>
    </source>
</reference>
<protein>
    <submittedName>
        <fullName evidence="1">Uncharacterized protein</fullName>
    </submittedName>
</protein>
<organism evidence="1 2">
    <name type="scientific">Vibrio anguillarum</name>
    <name type="common">Listonella anguillarum</name>
    <dbReference type="NCBI Taxonomy" id="55601"/>
    <lineage>
        <taxon>Bacteria</taxon>
        <taxon>Pseudomonadati</taxon>
        <taxon>Pseudomonadota</taxon>
        <taxon>Gammaproteobacteria</taxon>
        <taxon>Vibrionales</taxon>
        <taxon>Vibrionaceae</taxon>
        <taxon>Vibrio</taxon>
    </lineage>
</organism>
<comment type="caution">
    <text evidence="1">The sequence shown here is derived from an EMBL/GenBank/DDBJ whole genome shotgun (WGS) entry which is preliminary data.</text>
</comment>
<keyword evidence="2" id="KW-1185">Reference proteome</keyword>
<name>A0ABR9ZAG9_VIBAN</name>
<dbReference type="RefSeq" id="WP_194664292.1">
    <property type="nucleotide sequence ID" value="NZ_RDPI01000147.1"/>
</dbReference>
<evidence type="ECO:0000313" key="2">
    <source>
        <dbReference type="Proteomes" id="UP000726136"/>
    </source>
</evidence>
<dbReference type="Proteomes" id="UP000726136">
    <property type="component" value="Unassembled WGS sequence"/>
</dbReference>
<sequence>MNNSELLEQALHSGAIIHQPHALKAFLSANFLAKRFGENDKLFSHTSILMANDSVLVQPIYEGSVQAPALQDFRIQRILNRGIYPAAYQATFQWYQNKGFDEVFSHFATKAASANEYLSHNVTILLAMNSVFRQLNEHQIPAFLNRFTEFVTSTFSNIDNVNSKPVPVKTSLSDVLSSCIEQFGFFGHNLITLAWLLRCKDQLSTSLYEAMLSNLYVQANSPLEDPEDEIDQVMWGQCKAEPDIESFESRINCLIFDYTSNLHQITFADALCLLQSEFPQYTTDLNKIAQYQCLVLEK</sequence>